<name>A0ABQ5H8E3_9ASTR</name>
<organism evidence="2 3">
    <name type="scientific">Tanacetum coccineum</name>
    <dbReference type="NCBI Taxonomy" id="301880"/>
    <lineage>
        <taxon>Eukaryota</taxon>
        <taxon>Viridiplantae</taxon>
        <taxon>Streptophyta</taxon>
        <taxon>Embryophyta</taxon>
        <taxon>Tracheophyta</taxon>
        <taxon>Spermatophyta</taxon>
        <taxon>Magnoliopsida</taxon>
        <taxon>eudicotyledons</taxon>
        <taxon>Gunneridae</taxon>
        <taxon>Pentapetalae</taxon>
        <taxon>asterids</taxon>
        <taxon>campanulids</taxon>
        <taxon>Asterales</taxon>
        <taxon>Asteraceae</taxon>
        <taxon>Asteroideae</taxon>
        <taxon>Anthemideae</taxon>
        <taxon>Anthemidinae</taxon>
        <taxon>Tanacetum</taxon>
    </lineage>
</organism>
<feature type="domain" description="Reverse transcriptase" evidence="1">
    <location>
        <begin position="92"/>
        <end position="338"/>
    </location>
</feature>
<dbReference type="SUPFAM" id="SSF56672">
    <property type="entry name" value="DNA/RNA polymerases"/>
    <property type="match status" value="1"/>
</dbReference>
<keyword evidence="2" id="KW-0695">RNA-directed DNA polymerase</keyword>
<dbReference type="Proteomes" id="UP001151760">
    <property type="component" value="Unassembled WGS sequence"/>
</dbReference>
<evidence type="ECO:0000313" key="3">
    <source>
        <dbReference type="Proteomes" id="UP001151760"/>
    </source>
</evidence>
<reference evidence="2" key="1">
    <citation type="journal article" date="2022" name="Int. J. Mol. Sci.">
        <title>Draft Genome of Tanacetum Coccineum: Genomic Comparison of Closely Related Tanacetum-Family Plants.</title>
        <authorList>
            <person name="Yamashiro T."/>
            <person name="Shiraishi A."/>
            <person name="Nakayama K."/>
            <person name="Satake H."/>
        </authorList>
    </citation>
    <scope>NUCLEOTIDE SEQUENCE</scope>
</reference>
<sequence length="372" mass="42819">MDDEYKLLSQKAMINWLKDGDKNTAFFHKVVKGRKHRSRIESICDDNGVRYFRDDVPGQFVKHFQNFLGTERKEITNEEIKEALDVCLAVKEFFQTRKLLKEMNATVISLIPKLSTPNKVSDFRPIACCNVLYKCINKVITNRIKSGLEKVVSINQSAFIPAKNIQDNILLTHELLKGYNMKNGPKRCALKIDLQKAYDTMSWSFLKTVLKRFGFHEVMGDHISPYLFTFVMKVLNLIMIKNIKADGRFRYHAGCKDLQLTHLCFADDLMVFCNGDVHSISIMKKFLNEFRNVSVLLPNIKKSTIFFRSINDQVKKEIINIVALSIGKLPMKYLGVSLLAKCLCVKDCSQLIDKVMKTFLWSHGGSNGWKLR</sequence>
<dbReference type="GO" id="GO:0003964">
    <property type="term" value="F:RNA-directed DNA polymerase activity"/>
    <property type="evidence" value="ECO:0007669"/>
    <property type="project" value="UniProtKB-KW"/>
</dbReference>
<dbReference type="Pfam" id="PF00078">
    <property type="entry name" value="RVT_1"/>
    <property type="match status" value="1"/>
</dbReference>
<reference evidence="2" key="2">
    <citation type="submission" date="2022-01" db="EMBL/GenBank/DDBJ databases">
        <authorList>
            <person name="Yamashiro T."/>
            <person name="Shiraishi A."/>
            <person name="Satake H."/>
            <person name="Nakayama K."/>
        </authorList>
    </citation>
    <scope>NUCLEOTIDE SEQUENCE</scope>
</reference>
<dbReference type="EMBL" id="BQNB010019275">
    <property type="protein sequence ID" value="GJT83580.1"/>
    <property type="molecule type" value="Genomic_DNA"/>
</dbReference>
<proteinExistence type="predicted"/>
<dbReference type="CDD" id="cd01650">
    <property type="entry name" value="RT_nLTR_like"/>
    <property type="match status" value="1"/>
</dbReference>
<dbReference type="PANTHER" id="PTHR31635:SF196">
    <property type="entry name" value="REVERSE TRANSCRIPTASE DOMAIN-CONTAINING PROTEIN-RELATED"/>
    <property type="match status" value="1"/>
</dbReference>
<keyword evidence="2" id="KW-0548">Nucleotidyltransferase</keyword>
<keyword evidence="3" id="KW-1185">Reference proteome</keyword>
<evidence type="ECO:0000313" key="2">
    <source>
        <dbReference type="EMBL" id="GJT83580.1"/>
    </source>
</evidence>
<comment type="caution">
    <text evidence="2">The sequence shown here is derived from an EMBL/GenBank/DDBJ whole genome shotgun (WGS) entry which is preliminary data.</text>
</comment>
<keyword evidence="2" id="KW-0808">Transferase</keyword>
<evidence type="ECO:0000259" key="1">
    <source>
        <dbReference type="PROSITE" id="PS50878"/>
    </source>
</evidence>
<dbReference type="InterPro" id="IPR043502">
    <property type="entry name" value="DNA/RNA_pol_sf"/>
</dbReference>
<protein>
    <submittedName>
        <fullName evidence="2">RNA-directed DNA polymerase, eukaryota, reverse transcriptase zinc-binding domain protein</fullName>
    </submittedName>
</protein>
<dbReference type="PANTHER" id="PTHR31635">
    <property type="entry name" value="REVERSE TRANSCRIPTASE DOMAIN-CONTAINING PROTEIN-RELATED"/>
    <property type="match status" value="1"/>
</dbReference>
<accession>A0ABQ5H8E3</accession>
<gene>
    <name evidence="2" type="ORF">Tco_1057922</name>
</gene>
<dbReference type="PROSITE" id="PS50878">
    <property type="entry name" value="RT_POL"/>
    <property type="match status" value="1"/>
</dbReference>
<dbReference type="InterPro" id="IPR000477">
    <property type="entry name" value="RT_dom"/>
</dbReference>